<dbReference type="PIRSF" id="PIRSF015244">
    <property type="entry name" value="UCP015244"/>
    <property type="match status" value="1"/>
</dbReference>
<keyword evidence="5" id="KW-0031">Aminopeptidase</keyword>
<feature type="domain" description="DUF2172" evidence="2">
    <location>
        <begin position="78"/>
        <end position="169"/>
    </location>
</feature>
<feature type="binding site" evidence="1">
    <location>
        <position position="334"/>
    </location>
    <ligand>
        <name>Zn(2+)</name>
        <dbReference type="ChEBI" id="CHEBI:29105"/>
    </ligand>
</feature>
<reference evidence="5 6" key="1">
    <citation type="submission" date="2018-06" db="EMBL/GenBank/DDBJ databases">
        <title>Genomic Encyclopedia of Archaeal and Bacterial Type Strains, Phase II (KMG-II): from individual species to whole genera.</title>
        <authorList>
            <person name="Goeker M."/>
        </authorList>
    </citation>
    <scope>NUCLEOTIDE SEQUENCE [LARGE SCALE GENOMIC DNA]</scope>
    <source>
        <strain evidence="5 6">JCM 11668</strain>
    </source>
</reference>
<dbReference type="Gene3D" id="1.10.10.10">
    <property type="entry name" value="Winged helix-like DNA-binding domain superfamily/Winged helix DNA-binding domain"/>
    <property type="match status" value="1"/>
</dbReference>
<dbReference type="Pfam" id="PF16221">
    <property type="entry name" value="HTH_47"/>
    <property type="match status" value="1"/>
</dbReference>
<feature type="binding site" evidence="1">
    <location>
        <position position="198"/>
    </location>
    <ligand>
        <name>Zn(2+)</name>
        <dbReference type="ChEBI" id="CHEBI:29105"/>
    </ligand>
</feature>
<evidence type="ECO:0000313" key="5">
    <source>
        <dbReference type="EMBL" id="PYF00042.1"/>
    </source>
</evidence>
<comment type="caution">
    <text evidence="5">The sequence shown here is derived from an EMBL/GenBank/DDBJ whole genome shotgun (WGS) entry which is preliminary data.</text>
</comment>
<gene>
    <name evidence="5" type="ORF">BJ122_13011</name>
</gene>
<dbReference type="AlphaFoldDB" id="A0A318TCG9"/>
<dbReference type="GO" id="GO:0004177">
    <property type="term" value="F:aminopeptidase activity"/>
    <property type="evidence" value="ECO:0007669"/>
    <property type="project" value="UniProtKB-KW"/>
</dbReference>
<keyword evidence="1" id="KW-0862">Zinc</keyword>
<sequence>MHGTTRGKAGTSAAPAADLSADHGEAMHRLVTELYPLCRSITGDGVRQTLAALLAYIPLNVCEVPSGMEVFDWTVPQEWNIRDAYIKNGAGERVVDFRAHNLHVVGYSTPINARMTLAELRPHLFSDPAHPDWIPYRTSYYKETWGFCLSHRQLEALPEDDYQVVIDSSLEPGHLTYGELVLRGSSTDEVLISCHVCHPSLANDNLSGIAVATALAQQLAARELRYTYRLLFIPGTIGAITWAALRQAHLGKIKHGFVLTCVGDGGHPTYKVSRRGNAEIDQAWRYVLQQSGAAFEILPFSPFGYDERQFCSPGLNLPVGCLMRTPHGKFPEYHTSADNPSFVRPEGLHDTLQLALTTIDVIENNRRYRNQKPMCEPRLGKYGLYSSIGGQSASDYQMALLWLLNMSDGDHTVLDIAERAALPWDLIKQATQALLAAELLKAAD</sequence>
<dbReference type="InterPro" id="IPR032622">
    <property type="entry name" value="UCP01524_HTH"/>
</dbReference>
<keyword evidence="5" id="KW-0378">Hydrolase</keyword>
<dbReference type="Pfam" id="PF09940">
    <property type="entry name" value="DUF2172"/>
    <property type="match status" value="1"/>
</dbReference>
<dbReference type="SUPFAM" id="SSF53187">
    <property type="entry name" value="Zn-dependent exopeptidases"/>
    <property type="match status" value="1"/>
</dbReference>
<comment type="cofactor">
    <cofactor evidence="1">
        <name>Zn(2+)</name>
        <dbReference type="ChEBI" id="CHEBI:29105"/>
    </cofactor>
    <text evidence="1">Binds 1 zinc ion per subunit.</text>
</comment>
<dbReference type="InterPro" id="IPR032589">
    <property type="entry name" value="DUF4910"/>
</dbReference>
<proteinExistence type="predicted"/>
<keyword evidence="6" id="KW-1185">Reference proteome</keyword>
<evidence type="ECO:0000259" key="2">
    <source>
        <dbReference type="Pfam" id="PF09940"/>
    </source>
</evidence>
<keyword evidence="5" id="KW-0645">Protease</keyword>
<dbReference type="InterPro" id="IPR032610">
    <property type="entry name" value="DUF2172"/>
</dbReference>
<dbReference type="InterPro" id="IPR036388">
    <property type="entry name" value="WH-like_DNA-bd_sf"/>
</dbReference>
<dbReference type="GO" id="GO:0046872">
    <property type="term" value="F:metal ion binding"/>
    <property type="evidence" value="ECO:0007669"/>
    <property type="project" value="UniProtKB-KW"/>
</dbReference>
<dbReference type="Gene3D" id="3.40.630.10">
    <property type="entry name" value="Zn peptidases"/>
    <property type="match status" value="1"/>
</dbReference>
<feature type="domain" description="DUF4910" evidence="4">
    <location>
        <begin position="28"/>
        <end position="365"/>
    </location>
</feature>
<accession>A0A318TCG9</accession>
<dbReference type="Pfam" id="PF16254">
    <property type="entry name" value="DUF4910"/>
    <property type="match status" value="1"/>
</dbReference>
<protein>
    <submittedName>
        <fullName evidence="5">Aminopeptidase-like protein</fullName>
    </submittedName>
</protein>
<dbReference type="Gene3D" id="3.50.30.90">
    <property type="match status" value="1"/>
</dbReference>
<dbReference type="RefSeq" id="WP_210205471.1">
    <property type="nucleotide sequence ID" value="NZ_QJTI01000030.1"/>
</dbReference>
<evidence type="ECO:0000313" key="6">
    <source>
        <dbReference type="Proteomes" id="UP000248148"/>
    </source>
</evidence>
<keyword evidence="1" id="KW-0479">Metal-binding</keyword>
<name>A0A318TCG9_9BRAD</name>
<feature type="domain" description="UCP01524 winged helix-turn-helix" evidence="3">
    <location>
        <begin position="367"/>
        <end position="441"/>
    </location>
</feature>
<feature type="binding site" evidence="1">
    <location>
        <position position="204"/>
    </location>
    <ligand>
        <name>Zn(2+)</name>
        <dbReference type="ChEBI" id="CHEBI:29105"/>
    </ligand>
</feature>
<dbReference type="EMBL" id="QJTI01000030">
    <property type="protein sequence ID" value="PYF00042.1"/>
    <property type="molecule type" value="Genomic_DNA"/>
</dbReference>
<evidence type="ECO:0000259" key="4">
    <source>
        <dbReference type="Pfam" id="PF16254"/>
    </source>
</evidence>
<dbReference type="Proteomes" id="UP000248148">
    <property type="component" value="Unassembled WGS sequence"/>
</dbReference>
<evidence type="ECO:0000259" key="3">
    <source>
        <dbReference type="Pfam" id="PF16221"/>
    </source>
</evidence>
<dbReference type="InterPro" id="IPR012353">
    <property type="entry name" value="UCP015244"/>
</dbReference>
<organism evidence="5 6">
    <name type="scientific">Rhodopseudomonas faecalis</name>
    <dbReference type="NCBI Taxonomy" id="99655"/>
    <lineage>
        <taxon>Bacteria</taxon>
        <taxon>Pseudomonadati</taxon>
        <taxon>Pseudomonadota</taxon>
        <taxon>Alphaproteobacteria</taxon>
        <taxon>Hyphomicrobiales</taxon>
        <taxon>Nitrobacteraceae</taxon>
        <taxon>Rhodopseudomonas</taxon>
    </lineage>
</organism>
<evidence type="ECO:0000256" key="1">
    <source>
        <dbReference type="PIRSR" id="PIRSR015244-50"/>
    </source>
</evidence>